<gene>
    <name evidence="4" type="ORF">I0K15_18515</name>
</gene>
<feature type="transmembrane region" description="Helical" evidence="3">
    <location>
        <begin position="164"/>
        <end position="194"/>
    </location>
</feature>
<dbReference type="KEGG" id="poz:I0K15_18515"/>
<dbReference type="Proteomes" id="UP000594800">
    <property type="component" value="Chromosome"/>
</dbReference>
<sequence>MNRDTTMTKALWPSQTLARDGVLIVGASILVAIAAQVSIGQPVPISLQTLAILIVGFSLGANRGAAALMLYLGYGAAGLPVFANGMNGVAFVGPTAGFLVGFVGMAWAAGWAAERGIARGFFGTAIAALIISALLYVPGVAWPMGVAGAMGIEAGWVGLSADRIWAGFVAPFLLGDAIKAVLAALIVSGGWSLIRRRG</sequence>
<proteinExistence type="inferred from homology"/>
<dbReference type="EMBL" id="CP064942">
    <property type="protein sequence ID" value="QPH53746.1"/>
    <property type="molecule type" value="Genomic_DNA"/>
</dbReference>
<accession>A0A7S9LR29</accession>
<keyword evidence="2" id="KW-1003">Cell membrane</keyword>
<dbReference type="Pfam" id="PF02632">
    <property type="entry name" value="BioY"/>
    <property type="match status" value="1"/>
</dbReference>
<comment type="subcellular location">
    <subcellularLocation>
        <location evidence="2">Cell membrane</location>
        <topology evidence="2">Multi-pass membrane protein</topology>
    </subcellularLocation>
</comment>
<evidence type="ECO:0000313" key="5">
    <source>
        <dbReference type="Proteomes" id="UP000594800"/>
    </source>
</evidence>
<keyword evidence="2 3" id="KW-0472">Membrane</keyword>
<dbReference type="PIRSF" id="PIRSF016661">
    <property type="entry name" value="BioY"/>
    <property type="match status" value="1"/>
</dbReference>
<feature type="transmembrane region" description="Helical" evidence="3">
    <location>
        <begin position="121"/>
        <end position="144"/>
    </location>
</feature>
<reference evidence="4 5" key="1">
    <citation type="submission" date="2020-11" db="EMBL/GenBank/DDBJ databases">
        <title>Description of Pontivivens ytuae sp. nov. isolated from deep sea sediment of Mariana Trench.</title>
        <authorList>
            <person name="Wang Z."/>
            <person name="Sun Q.-L."/>
            <person name="Xu X.-D."/>
            <person name="Tang Y.-Z."/>
            <person name="Zhang J."/>
        </authorList>
    </citation>
    <scope>NUCLEOTIDE SEQUENCE [LARGE SCALE GENOMIC DNA]</scope>
    <source>
        <strain evidence="4 5">MT2928</strain>
    </source>
</reference>
<keyword evidence="3" id="KW-1133">Transmembrane helix</keyword>
<dbReference type="AlphaFoldDB" id="A0A7S9LR29"/>
<evidence type="ECO:0000313" key="4">
    <source>
        <dbReference type="EMBL" id="QPH53746.1"/>
    </source>
</evidence>
<organism evidence="4 5">
    <name type="scientific">Pontivivens ytuae</name>
    <dbReference type="NCBI Taxonomy" id="2789856"/>
    <lineage>
        <taxon>Bacteria</taxon>
        <taxon>Pseudomonadati</taxon>
        <taxon>Pseudomonadota</taxon>
        <taxon>Alphaproteobacteria</taxon>
        <taxon>Rhodobacterales</taxon>
        <taxon>Paracoccaceae</taxon>
        <taxon>Pontivivens</taxon>
    </lineage>
</organism>
<evidence type="ECO:0000256" key="1">
    <source>
        <dbReference type="ARBA" id="ARBA00010692"/>
    </source>
</evidence>
<dbReference type="PANTHER" id="PTHR34295">
    <property type="entry name" value="BIOTIN TRANSPORTER BIOY"/>
    <property type="match status" value="1"/>
</dbReference>
<evidence type="ECO:0000256" key="3">
    <source>
        <dbReference type="SAM" id="Phobius"/>
    </source>
</evidence>
<dbReference type="GO" id="GO:0005886">
    <property type="term" value="C:plasma membrane"/>
    <property type="evidence" value="ECO:0007669"/>
    <property type="project" value="UniProtKB-SubCell"/>
</dbReference>
<comment type="similarity">
    <text evidence="1 2">Belongs to the BioY family.</text>
</comment>
<dbReference type="GO" id="GO:0015225">
    <property type="term" value="F:biotin transmembrane transporter activity"/>
    <property type="evidence" value="ECO:0007669"/>
    <property type="project" value="UniProtKB-UniRule"/>
</dbReference>
<feature type="transmembrane region" description="Helical" evidence="3">
    <location>
        <begin position="21"/>
        <end position="39"/>
    </location>
</feature>
<name>A0A7S9LR29_9RHOB</name>
<dbReference type="InterPro" id="IPR003784">
    <property type="entry name" value="BioY"/>
</dbReference>
<protein>
    <recommendedName>
        <fullName evidence="2">Biotin transporter</fullName>
    </recommendedName>
</protein>
<dbReference type="Gene3D" id="1.10.1760.20">
    <property type="match status" value="1"/>
</dbReference>
<feature type="transmembrane region" description="Helical" evidence="3">
    <location>
        <begin position="45"/>
        <end position="61"/>
    </location>
</feature>
<evidence type="ECO:0000256" key="2">
    <source>
        <dbReference type="PIRNR" id="PIRNR016661"/>
    </source>
</evidence>
<dbReference type="RefSeq" id="WP_196102955.1">
    <property type="nucleotide sequence ID" value="NZ_CP064942.1"/>
</dbReference>
<dbReference type="PANTHER" id="PTHR34295:SF1">
    <property type="entry name" value="BIOTIN TRANSPORTER BIOY"/>
    <property type="match status" value="1"/>
</dbReference>
<feature type="transmembrane region" description="Helical" evidence="3">
    <location>
        <begin position="89"/>
        <end position="109"/>
    </location>
</feature>
<keyword evidence="2" id="KW-0813">Transport</keyword>
<keyword evidence="3" id="KW-0812">Transmembrane</keyword>
<keyword evidence="5" id="KW-1185">Reference proteome</keyword>
<feature type="transmembrane region" description="Helical" evidence="3">
    <location>
        <begin position="66"/>
        <end position="83"/>
    </location>
</feature>